<feature type="compositionally biased region" description="Basic and acidic residues" evidence="1">
    <location>
        <begin position="126"/>
        <end position="158"/>
    </location>
</feature>
<accession>A0A443QLA6</accession>
<sequence>MCSQQTFVEQLIAADVDSHQKAVPFLFAGDEQQSEDEVEAMRRKDFCDYYVNDRFNDEQMAFRHSEKSKYFYHNNKVYERSKHRSRGESSEFRQYDSRGKYFAGDQSRNSSNDLVAGMSTGVGNGEFRRTKESGRIKDNDERGGERYRSGKDYRRSNDYRYGEKSKEYTELDFRSHSSQLRNYYYSEEDSYGSKRESKNNHQSDLSLLGRDFAYHEQENQISHYDYGGAKTMYHSVRSSEESMNDLCDNRDPYYTPNSGTFTSLDSSHQSLNLSPISSTSSAVAQCLPFFNQESSATTRDYFAGNDVDLRRVPNESQTLMHSHEIGTEIRCQYQSLGCRVVAKFDLITSHEEQCAFNPKNVKSVCKSCKLLVSLKHNCLSELREELDYVKSRTDWIRYTNSSRLTSSQQQQQQEKEEEGTNYIWVHFYGEKEEKFAKFKVTNTDDSRSILKRSLQHLGIESTLHCKNESFEDNEPSTNYQLVFTTFHVFSNEATIDSFKFTFPNEPHFIVIPKTIQVKVTARKLQYYDNEHVMVCVPSSVPFDIDPNTSIMELKQVIAAKIPVDWTRHDIEHCGRRLYDFMTIYVIGILDGDTLEVIAK</sequence>
<feature type="domain" description="Ubiquitin-like" evidence="2">
    <location>
        <begin position="517"/>
        <end position="599"/>
    </location>
</feature>
<dbReference type="AlphaFoldDB" id="A0A443QLA6"/>
<proteinExistence type="predicted"/>
<evidence type="ECO:0000313" key="4">
    <source>
        <dbReference type="Proteomes" id="UP000285301"/>
    </source>
</evidence>
<dbReference type="PROSITE" id="PS50053">
    <property type="entry name" value="UBIQUITIN_2"/>
    <property type="match status" value="1"/>
</dbReference>
<dbReference type="InterPro" id="IPR029071">
    <property type="entry name" value="Ubiquitin-like_domsf"/>
</dbReference>
<dbReference type="Proteomes" id="UP000285301">
    <property type="component" value="Unassembled WGS sequence"/>
</dbReference>
<organism evidence="3 4">
    <name type="scientific">Dinothrombium tinctorium</name>
    <dbReference type="NCBI Taxonomy" id="1965070"/>
    <lineage>
        <taxon>Eukaryota</taxon>
        <taxon>Metazoa</taxon>
        <taxon>Ecdysozoa</taxon>
        <taxon>Arthropoda</taxon>
        <taxon>Chelicerata</taxon>
        <taxon>Arachnida</taxon>
        <taxon>Acari</taxon>
        <taxon>Acariformes</taxon>
        <taxon>Trombidiformes</taxon>
        <taxon>Prostigmata</taxon>
        <taxon>Anystina</taxon>
        <taxon>Parasitengona</taxon>
        <taxon>Trombidioidea</taxon>
        <taxon>Trombidiidae</taxon>
        <taxon>Dinothrombium</taxon>
    </lineage>
</organism>
<gene>
    <name evidence="3" type="ORF">B4U79_16475</name>
</gene>
<evidence type="ECO:0000313" key="3">
    <source>
        <dbReference type="EMBL" id="RWS03814.1"/>
    </source>
</evidence>
<dbReference type="InterPro" id="IPR000626">
    <property type="entry name" value="Ubiquitin-like_dom"/>
</dbReference>
<dbReference type="SUPFAM" id="SSF54236">
    <property type="entry name" value="Ubiquitin-like"/>
    <property type="match status" value="1"/>
</dbReference>
<feature type="region of interest" description="Disordered" evidence="1">
    <location>
        <begin position="101"/>
        <end position="158"/>
    </location>
</feature>
<keyword evidence="4" id="KW-1185">Reference proteome</keyword>
<protein>
    <recommendedName>
        <fullName evidence="2">Ubiquitin-like domain-containing protein</fullName>
    </recommendedName>
</protein>
<dbReference type="OrthoDB" id="9049620at2759"/>
<name>A0A443QLA6_9ACAR</name>
<evidence type="ECO:0000259" key="2">
    <source>
        <dbReference type="PROSITE" id="PS50053"/>
    </source>
</evidence>
<reference evidence="3 4" key="1">
    <citation type="journal article" date="2018" name="Gigascience">
        <title>Genomes of trombidid mites reveal novel predicted allergens and laterally-transferred genes associated with secondary metabolism.</title>
        <authorList>
            <person name="Dong X."/>
            <person name="Chaisiri K."/>
            <person name="Xia D."/>
            <person name="Armstrong S.D."/>
            <person name="Fang Y."/>
            <person name="Donnelly M.J."/>
            <person name="Kadowaki T."/>
            <person name="McGarry J.W."/>
            <person name="Darby A.C."/>
            <person name="Makepeace B.L."/>
        </authorList>
    </citation>
    <scope>NUCLEOTIDE SEQUENCE [LARGE SCALE GENOMIC DNA]</scope>
    <source>
        <strain evidence="3">UoL-WK</strain>
    </source>
</reference>
<comment type="caution">
    <text evidence="3">The sequence shown here is derived from an EMBL/GenBank/DDBJ whole genome shotgun (WGS) entry which is preliminary data.</text>
</comment>
<dbReference type="CDD" id="cd17039">
    <property type="entry name" value="Ubl_ubiquitin_like"/>
    <property type="match status" value="1"/>
</dbReference>
<dbReference type="EMBL" id="NCKU01006133">
    <property type="protein sequence ID" value="RWS03814.1"/>
    <property type="molecule type" value="Genomic_DNA"/>
</dbReference>
<evidence type="ECO:0000256" key="1">
    <source>
        <dbReference type="SAM" id="MobiDB-lite"/>
    </source>
</evidence>